<comment type="subcellular location">
    <subcellularLocation>
        <location evidence="1">Cell membrane</location>
        <topology evidence="1">Multi-pass membrane protein</topology>
    </subcellularLocation>
</comment>
<proteinExistence type="predicted"/>
<keyword evidence="9" id="KW-1185">Reference proteome</keyword>
<dbReference type="InterPro" id="IPR011701">
    <property type="entry name" value="MFS"/>
</dbReference>
<gene>
    <name evidence="8" type="ORF">ORV05_06470</name>
</gene>
<feature type="transmembrane region" description="Helical" evidence="6">
    <location>
        <begin position="290"/>
        <end position="310"/>
    </location>
</feature>
<keyword evidence="4 6" id="KW-1133">Transmembrane helix</keyword>
<dbReference type="PROSITE" id="PS50850">
    <property type="entry name" value="MFS"/>
    <property type="match status" value="1"/>
</dbReference>
<accession>A0ABY7B8B5</accession>
<feature type="transmembrane region" description="Helical" evidence="6">
    <location>
        <begin position="265"/>
        <end position="284"/>
    </location>
</feature>
<name>A0ABY7B8B5_9PSEU</name>
<dbReference type="Gene3D" id="1.20.1250.20">
    <property type="entry name" value="MFS general substrate transporter like domains"/>
    <property type="match status" value="1"/>
</dbReference>
<dbReference type="PANTHER" id="PTHR43124">
    <property type="entry name" value="PURINE EFFLUX PUMP PBUE"/>
    <property type="match status" value="1"/>
</dbReference>
<dbReference type="Pfam" id="PF07690">
    <property type="entry name" value="MFS_1"/>
    <property type="match status" value="1"/>
</dbReference>
<feature type="transmembrane region" description="Helical" evidence="6">
    <location>
        <begin position="159"/>
        <end position="181"/>
    </location>
</feature>
<dbReference type="SUPFAM" id="SSF103473">
    <property type="entry name" value="MFS general substrate transporter"/>
    <property type="match status" value="1"/>
</dbReference>
<organism evidence="8 9">
    <name type="scientific">Amycolatopsis cynarae</name>
    <dbReference type="NCBI Taxonomy" id="2995223"/>
    <lineage>
        <taxon>Bacteria</taxon>
        <taxon>Bacillati</taxon>
        <taxon>Actinomycetota</taxon>
        <taxon>Actinomycetes</taxon>
        <taxon>Pseudonocardiales</taxon>
        <taxon>Pseudonocardiaceae</taxon>
        <taxon>Amycolatopsis</taxon>
    </lineage>
</organism>
<feature type="transmembrane region" description="Helical" evidence="6">
    <location>
        <begin position="235"/>
        <end position="256"/>
    </location>
</feature>
<feature type="domain" description="Major facilitator superfamily (MFS) profile" evidence="7">
    <location>
        <begin position="4"/>
        <end position="377"/>
    </location>
</feature>
<evidence type="ECO:0000256" key="6">
    <source>
        <dbReference type="SAM" id="Phobius"/>
    </source>
</evidence>
<feature type="transmembrane region" description="Helical" evidence="6">
    <location>
        <begin position="70"/>
        <end position="89"/>
    </location>
</feature>
<dbReference type="CDD" id="cd17324">
    <property type="entry name" value="MFS_NepI_like"/>
    <property type="match status" value="1"/>
</dbReference>
<evidence type="ECO:0000259" key="7">
    <source>
        <dbReference type="PROSITE" id="PS50850"/>
    </source>
</evidence>
<feature type="transmembrane region" description="Helical" evidence="6">
    <location>
        <begin position="356"/>
        <end position="376"/>
    </location>
</feature>
<evidence type="ECO:0000313" key="9">
    <source>
        <dbReference type="Proteomes" id="UP001163203"/>
    </source>
</evidence>
<feature type="transmembrane region" description="Helical" evidence="6">
    <location>
        <begin position="95"/>
        <end position="116"/>
    </location>
</feature>
<dbReference type="EMBL" id="CP113836">
    <property type="protein sequence ID" value="WAL67423.1"/>
    <property type="molecule type" value="Genomic_DNA"/>
</dbReference>
<feature type="transmembrane region" description="Helical" evidence="6">
    <location>
        <begin position="202"/>
        <end position="223"/>
    </location>
</feature>
<evidence type="ECO:0000256" key="2">
    <source>
        <dbReference type="ARBA" id="ARBA00022475"/>
    </source>
</evidence>
<dbReference type="Proteomes" id="UP001163203">
    <property type="component" value="Chromosome"/>
</dbReference>
<dbReference type="RefSeq" id="WP_268757527.1">
    <property type="nucleotide sequence ID" value="NZ_CP113836.1"/>
</dbReference>
<sequence length="402" mass="41104">MPRAVYVLALGIFAVVSSEFLVAGLMPQLAAGLAVTIPQVGYLITAFAAAMALGGPVLTVLLLRVRPKAALMVLFALFLAGNALAAVSGGYPAMLVARVLTGMAAQALFGVSISLTAQLTRPEVRGRAVSVMLNGLMLGTLLGLPLATVTGEWFGWRAAFWAVSALTVVAALATAAGVPRIDRFTEGGTLRQELAVFRRPRLWLALSTSTFVIGATFSAFSYFNPILTRVTGFEAGAVPLLLVAYGAATVAGNAVVGRLADRRPLAVLLCGLSLNAMFLAGFALLAHLAVPAVVCLLGIGLAGVTLNPAMVTRVQRAGNERPLVNTVHSSFITLGIIIGSSVGGLVISAFGLRATLWFGVVLALAGLVTLVPDLTVTTEAAAPSGLQGACGESAGQADGGRV</sequence>
<evidence type="ECO:0000256" key="3">
    <source>
        <dbReference type="ARBA" id="ARBA00022692"/>
    </source>
</evidence>
<evidence type="ECO:0000256" key="5">
    <source>
        <dbReference type="ARBA" id="ARBA00023136"/>
    </source>
</evidence>
<keyword evidence="5 6" id="KW-0472">Membrane</keyword>
<evidence type="ECO:0000313" key="8">
    <source>
        <dbReference type="EMBL" id="WAL67423.1"/>
    </source>
</evidence>
<evidence type="ECO:0000256" key="1">
    <source>
        <dbReference type="ARBA" id="ARBA00004651"/>
    </source>
</evidence>
<evidence type="ECO:0000256" key="4">
    <source>
        <dbReference type="ARBA" id="ARBA00022989"/>
    </source>
</evidence>
<feature type="transmembrane region" description="Helical" evidence="6">
    <location>
        <begin position="128"/>
        <end position="147"/>
    </location>
</feature>
<keyword evidence="2" id="KW-1003">Cell membrane</keyword>
<protein>
    <submittedName>
        <fullName evidence="8">MFS transporter</fullName>
    </submittedName>
</protein>
<dbReference type="InterPro" id="IPR050189">
    <property type="entry name" value="MFS_Efflux_Transporters"/>
</dbReference>
<feature type="transmembrane region" description="Helical" evidence="6">
    <location>
        <begin position="331"/>
        <end position="350"/>
    </location>
</feature>
<reference evidence="8" key="1">
    <citation type="submission" date="2022-11" db="EMBL/GenBank/DDBJ databases">
        <authorList>
            <person name="Mo P."/>
        </authorList>
    </citation>
    <scope>NUCLEOTIDE SEQUENCE</scope>
    <source>
        <strain evidence="8">HUAS 11-8</strain>
    </source>
</reference>
<keyword evidence="3 6" id="KW-0812">Transmembrane</keyword>
<feature type="transmembrane region" description="Helical" evidence="6">
    <location>
        <begin position="42"/>
        <end position="63"/>
    </location>
</feature>
<dbReference type="PANTHER" id="PTHR43124:SF8">
    <property type="entry name" value="INNER MEMBRANE TRANSPORT PROTEIN YDHP"/>
    <property type="match status" value="1"/>
</dbReference>
<dbReference type="InterPro" id="IPR020846">
    <property type="entry name" value="MFS_dom"/>
</dbReference>
<dbReference type="InterPro" id="IPR036259">
    <property type="entry name" value="MFS_trans_sf"/>
</dbReference>